<dbReference type="EMBL" id="OUNR01000020">
    <property type="protein sequence ID" value="SPP66412.1"/>
    <property type="molecule type" value="Genomic_DNA"/>
</dbReference>
<organism evidence="1 2">
    <name type="scientific">Nitrospira lenta</name>
    <dbReference type="NCBI Taxonomy" id="1436998"/>
    <lineage>
        <taxon>Bacteria</taxon>
        <taxon>Pseudomonadati</taxon>
        <taxon>Nitrospirota</taxon>
        <taxon>Nitrospiria</taxon>
        <taxon>Nitrospirales</taxon>
        <taxon>Nitrospiraceae</taxon>
        <taxon>Nitrospira</taxon>
    </lineage>
</organism>
<dbReference type="PANTHER" id="PTHR37494:SF1">
    <property type="entry name" value="STAPHYLOCOCCUS AUREUS SURFACE PROTEIN A"/>
    <property type="match status" value="1"/>
</dbReference>
<dbReference type="SUPFAM" id="SSF49313">
    <property type="entry name" value="Cadherin-like"/>
    <property type="match status" value="3"/>
</dbReference>
<sequence length="402" mass="40345">MRIFALTRNTETALANQWTLALILLLAVGVAACGDVSNAPTPAPGPGALTITATALPHGTANLPYAETVGPSGGISPYSLSVTPALPANLSLNQTTGIITGTPVAQSSGTYTFTLQDASVPPQSVQKALALTINQAAAILSITTPSLPSGNVGRAYSQTVQVAGGAGALTWSILPGGVLPQNVNLNPSTGVISGTPTAPGTSTFTVRVTDTTGQADQQAYSILINPATPPNITTILLPGGTVGQAYNETLQATGGTGTLAWSRSAGSLPVNLTLSSSGVISGTPTNTGTATFTVRVTDALSQSDTQQFSISVTTALTITTTSIASCRVNRNCNRSLAESGGTTPYTWSLNAGSEGLPAGLSLSQDGVISGTATVIGSTSPTFRVQDSAGRSVTKQLTVTITS</sequence>
<accession>A0A330L8Z5</accession>
<dbReference type="InterPro" id="IPR015919">
    <property type="entry name" value="Cadherin-like_sf"/>
</dbReference>
<keyword evidence="2" id="KW-1185">Reference proteome</keyword>
<proteinExistence type="predicted"/>
<dbReference type="PROSITE" id="PS51257">
    <property type="entry name" value="PROKAR_LIPOPROTEIN"/>
    <property type="match status" value="1"/>
</dbReference>
<dbReference type="Pfam" id="PF05345">
    <property type="entry name" value="He_PIG"/>
    <property type="match status" value="4"/>
</dbReference>
<evidence type="ECO:0000313" key="2">
    <source>
        <dbReference type="Proteomes" id="UP000248168"/>
    </source>
</evidence>
<dbReference type="Gene3D" id="2.60.40.10">
    <property type="entry name" value="Immunoglobulins"/>
    <property type="match status" value="4"/>
</dbReference>
<gene>
    <name evidence="1" type="ORF">NITLEN_70002</name>
</gene>
<dbReference type="InParanoid" id="A0A330L8Z5"/>
<name>A0A330L8Z5_9BACT</name>
<dbReference type="GO" id="GO:0016020">
    <property type="term" value="C:membrane"/>
    <property type="evidence" value="ECO:0007669"/>
    <property type="project" value="InterPro"/>
</dbReference>
<dbReference type="InterPro" id="IPR013783">
    <property type="entry name" value="Ig-like_fold"/>
</dbReference>
<dbReference type="AlphaFoldDB" id="A0A330L8Z5"/>
<protein>
    <submittedName>
        <fullName evidence="1">Uncharacterized protein</fullName>
    </submittedName>
</protein>
<evidence type="ECO:0000313" key="1">
    <source>
        <dbReference type="EMBL" id="SPP66412.1"/>
    </source>
</evidence>
<reference evidence="2" key="1">
    <citation type="submission" date="2018-04" db="EMBL/GenBank/DDBJ databases">
        <authorList>
            <person name="Lucker S."/>
            <person name="Sakoula D."/>
        </authorList>
    </citation>
    <scope>NUCLEOTIDE SEQUENCE [LARGE SCALE GENOMIC DNA]</scope>
</reference>
<dbReference type="GO" id="GO:0005509">
    <property type="term" value="F:calcium ion binding"/>
    <property type="evidence" value="ECO:0007669"/>
    <property type="project" value="InterPro"/>
</dbReference>
<dbReference type="PANTHER" id="PTHR37494">
    <property type="entry name" value="HEMAGGLUTININ"/>
    <property type="match status" value="1"/>
</dbReference>
<dbReference type="Proteomes" id="UP000248168">
    <property type="component" value="Unassembled WGS sequence"/>
</dbReference>